<feature type="domain" description="SnoaL-like" evidence="2">
    <location>
        <begin position="5"/>
        <end position="62"/>
    </location>
</feature>
<dbReference type="STRING" id="1834516.BL253_09145"/>
<proteinExistence type="predicted"/>
<evidence type="ECO:0000256" key="1">
    <source>
        <dbReference type="SAM" id="MobiDB-lite"/>
    </source>
</evidence>
<sequence length="186" mass="19268">MELWELAAREQVRDTVATYSHSGDRLRLEDLAACFTADGVLETKGGWTAHGRAEIIARLSGVQALTAATTVPGREASPGSASGLGAEDGGPAGNGAASAGNGAASAGGGGPAAGKAFIRHFVTNLRFDSVTPDRITTSAYFAVLTVAGLDHWGRYRDILVPAEGRWLFAHRLVRTDAHAPGSPFRG</sequence>
<dbReference type="SUPFAM" id="SSF54427">
    <property type="entry name" value="NTF2-like"/>
    <property type="match status" value="1"/>
</dbReference>
<accession>A0A1V2IDZ1</accession>
<dbReference type="EMBL" id="MOMC01000016">
    <property type="protein sequence ID" value="ONH31408.1"/>
    <property type="molecule type" value="Genomic_DNA"/>
</dbReference>
<organism evidence="3 4">
    <name type="scientific">Pseudofrankia asymbiotica</name>
    <dbReference type="NCBI Taxonomy" id="1834516"/>
    <lineage>
        <taxon>Bacteria</taxon>
        <taxon>Bacillati</taxon>
        <taxon>Actinomycetota</taxon>
        <taxon>Actinomycetes</taxon>
        <taxon>Frankiales</taxon>
        <taxon>Frankiaceae</taxon>
        <taxon>Pseudofrankia</taxon>
    </lineage>
</organism>
<protein>
    <recommendedName>
        <fullName evidence="2">SnoaL-like domain-containing protein</fullName>
    </recommendedName>
</protein>
<comment type="caution">
    <text evidence="3">The sequence shown here is derived from an EMBL/GenBank/DDBJ whole genome shotgun (WGS) entry which is preliminary data.</text>
</comment>
<dbReference type="InterPro" id="IPR032710">
    <property type="entry name" value="NTF2-like_dom_sf"/>
</dbReference>
<keyword evidence="4" id="KW-1185">Reference proteome</keyword>
<evidence type="ECO:0000313" key="4">
    <source>
        <dbReference type="Proteomes" id="UP000188929"/>
    </source>
</evidence>
<dbReference type="AlphaFoldDB" id="A0A1V2IDZ1"/>
<dbReference type="Pfam" id="PF13577">
    <property type="entry name" value="SnoaL_4"/>
    <property type="match status" value="1"/>
</dbReference>
<dbReference type="RefSeq" id="WP_076815513.1">
    <property type="nucleotide sequence ID" value="NZ_MOMC01000016.1"/>
</dbReference>
<dbReference type="Proteomes" id="UP000188929">
    <property type="component" value="Unassembled WGS sequence"/>
</dbReference>
<dbReference type="InterPro" id="IPR037401">
    <property type="entry name" value="SnoaL-like"/>
</dbReference>
<name>A0A1V2IDZ1_9ACTN</name>
<dbReference type="OrthoDB" id="4743474at2"/>
<reference evidence="4" key="1">
    <citation type="submission" date="2016-10" db="EMBL/GenBank/DDBJ databases">
        <title>Frankia sp. NRRL B-16386 Genome sequencing.</title>
        <authorList>
            <person name="Ghodhbane-Gtari F."/>
            <person name="Swanson E."/>
            <person name="Gueddou A."/>
            <person name="Hezbri K."/>
            <person name="Ktari K."/>
            <person name="Nouioui I."/>
            <person name="Morris K."/>
            <person name="Simpson S."/>
            <person name="Abebe-Akele F."/>
            <person name="Thomas K."/>
            <person name="Gtari M."/>
            <person name="Tisa L.S."/>
        </authorList>
    </citation>
    <scope>NUCLEOTIDE SEQUENCE [LARGE SCALE GENOMIC DNA]</scope>
    <source>
        <strain evidence="4">NRRL B-16386</strain>
    </source>
</reference>
<evidence type="ECO:0000313" key="3">
    <source>
        <dbReference type="EMBL" id="ONH31408.1"/>
    </source>
</evidence>
<feature type="region of interest" description="Disordered" evidence="1">
    <location>
        <begin position="70"/>
        <end position="105"/>
    </location>
</feature>
<gene>
    <name evidence="3" type="ORF">BL253_09145</name>
</gene>
<evidence type="ECO:0000259" key="2">
    <source>
        <dbReference type="Pfam" id="PF13577"/>
    </source>
</evidence>
<dbReference type="Gene3D" id="3.10.450.50">
    <property type="match status" value="2"/>
</dbReference>
<feature type="compositionally biased region" description="Low complexity" evidence="1">
    <location>
        <begin position="94"/>
        <end position="104"/>
    </location>
</feature>